<accession>A0A6G9Y776</accession>
<dbReference type="RefSeq" id="WP_167472266.1">
    <property type="nucleotide sequence ID" value="NZ_CP046172.1"/>
</dbReference>
<evidence type="ECO:0000313" key="1">
    <source>
        <dbReference type="EMBL" id="QIS09115.1"/>
    </source>
</evidence>
<organism evidence="1 2">
    <name type="scientific">Nocardia arthritidis</name>
    <dbReference type="NCBI Taxonomy" id="228602"/>
    <lineage>
        <taxon>Bacteria</taxon>
        <taxon>Bacillati</taxon>
        <taxon>Actinomycetota</taxon>
        <taxon>Actinomycetes</taxon>
        <taxon>Mycobacteriales</taxon>
        <taxon>Nocardiaceae</taxon>
        <taxon>Nocardia</taxon>
    </lineage>
</organism>
<proteinExistence type="predicted"/>
<evidence type="ECO:0000313" key="2">
    <source>
        <dbReference type="Proteomes" id="UP000503540"/>
    </source>
</evidence>
<protein>
    <recommendedName>
        <fullName evidence="3">Recombinase A</fullName>
    </recommendedName>
</protein>
<dbReference type="Proteomes" id="UP000503540">
    <property type="component" value="Chromosome"/>
</dbReference>
<sequence length="245" mass="24525">MGSDAELPKPTLDELRGRIAAIPARGESSAAGAPAADGPRREPLPVPAALAELLPVGGLARGSVVSYTGASSLLAGLLATVTGTGGYAALVGVPRLGLLAAVEMGARLERLAVVADPGPDPVAVTAVLLDGIDLIVLGLGGAAVPPSRAKVIAARARSRGATLVVTDGRWDNPALRLSARIAGYGGLGAGSGRLRSVSLDVEARGKAGPPRRGRIDLRPNAGRVEWVRLDAITSVPDATTDAAVS</sequence>
<reference evidence="1 2" key="1">
    <citation type="journal article" date="2019" name="ACS Chem. Biol.">
        <title>Identification and Mobilization of a Cryptic Antibiotic Biosynthesis Gene Locus from a Human-Pathogenic Nocardia Isolate.</title>
        <authorList>
            <person name="Herisse M."/>
            <person name="Ishida K."/>
            <person name="Porter J.L."/>
            <person name="Howden B."/>
            <person name="Hertweck C."/>
            <person name="Stinear T.P."/>
            <person name="Pidot S.J."/>
        </authorList>
    </citation>
    <scope>NUCLEOTIDE SEQUENCE [LARGE SCALE GENOMIC DNA]</scope>
    <source>
        <strain evidence="1 2">AUSMDU00012717</strain>
    </source>
</reference>
<keyword evidence="2" id="KW-1185">Reference proteome</keyword>
<dbReference type="AlphaFoldDB" id="A0A6G9Y776"/>
<dbReference type="EMBL" id="CP046172">
    <property type="protein sequence ID" value="QIS09115.1"/>
    <property type="molecule type" value="Genomic_DNA"/>
</dbReference>
<evidence type="ECO:0008006" key="3">
    <source>
        <dbReference type="Google" id="ProtNLM"/>
    </source>
</evidence>
<gene>
    <name evidence="1" type="ORF">F5544_06020</name>
</gene>
<dbReference type="KEGG" id="nah:F5544_06020"/>
<name>A0A6G9Y776_9NOCA</name>